<gene>
    <name evidence="2" type="ORF">g.20420</name>
</gene>
<dbReference type="GO" id="GO:0005634">
    <property type="term" value="C:nucleus"/>
    <property type="evidence" value="ECO:0007669"/>
    <property type="project" value="InterPro"/>
</dbReference>
<dbReference type="PANTHER" id="PTHR16199:SF4">
    <property type="entry name" value="CONDENSIN-2 COMPLEX SUBUNIT G2"/>
    <property type="match status" value="1"/>
</dbReference>
<evidence type="ECO:0000313" key="2">
    <source>
        <dbReference type="EMBL" id="JAS09289.1"/>
    </source>
</evidence>
<dbReference type="Gene3D" id="1.25.10.10">
    <property type="entry name" value="Leucine-rich Repeat Variant"/>
    <property type="match status" value="1"/>
</dbReference>
<dbReference type="SUPFAM" id="SSF48371">
    <property type="entry name" value="ARM repeat"/>
    <property type="match status" value="1"/>
</dbReference>
<feature type="compositionally biased region" description="Acidic residues" evidence="1">
    <location>
        <begin position="1"/>
        <end position="15"/>
    </location>
</feature>
<dbReference type="InterPro" id="IPR011989">
    <property type="entry name" value="ARM-like"/>
</dbReference>
<dbReference type="GO" id="GO:0000070">
    <property type="term" value="P:mitotic sister chromatid segregation"/>
    <property type="evidence" value="ECO:0007669"/>
    <property type="project" value="TreeGrafter"/>
</dbReference>
<sequence length="1243" mass="143547">MDSEEDLDGEEEEIKDNEHNVTNTILNDENISDFRNNLFFNDGCDKELTDYRMEHSGSNKISNKKNVIVKKNTKTIEESDKKSDSREYLSFLLTDTEGIVFEVLQKEVEKLGYIKTLNEYKSHTFWTGIYSYVKNLTEKSSIDVLPYWDAVLSLVLNCLDDLIKYDHPLGLTISFFNALLFENIDVKFLMKISEMCEKCYHMQIQFQGKFYLDTINFLLETTLDNSKVLKSYIRRVWDIKSILQKINLDSPFCSTLVKRLIKIPKSQIYLSCKDGQSIISFLFGSLDINLIGPLHNSVKDFLPTAKRNQAAIYGEIYFYAWNQANSQFRKEFEDICLQDLMKHIFTFPRKSFEMNRLGQNVFELLKFLHNSRKHAHFSKILTGLYKPLLWRYLRSGNNAERCNACEVFFDVYPLETPGKGRAAEMEFQEKQFNEMIDLLSDDCQIVRVISIKGVCSKLASCWKTFPPEIIRSLIRKIVQDLANDGSSVDVRKTVYKGLSILLKNPDALNYLKRILPQIDQNIHDVNEKVRYSFVQMLITLKELQSPVLKFHEVVSVKHLLARLQHEKKFVGEALVELLIDNVIYQDKRKTVITISKMILVNPMAARNFFKFSKNSLKFNSAYDVISSVLMSLRSSMKIQIQGNNSMSQEESAEPARKKQKCLKENLVEKNVDNNDENEKISQEQDTNYNHPMITYGFIEIVTVLWYLHCKELLRKENEEKLRLLFEITAGTVPFLMKCYKIQDNRSIHLAVITLASMVPLNKLSPTSTIGSACISQLKSISEATSSDELAVFINALCAWNRVGEIIDLVINCFDKAFSTEGLNQSAIPTKNYKKRTVKFNHVEVKPILALRILDLMFSKEVNQINLMKRSYDHLYELVSYLPRVKVLAENRINCGAPLENSSLSDEFIIKCLYRYYKMMIFLSYSSSKSESDKTISASVEMIGIMDWANRIILPYLPCCLEDEPGICEQMSKCVLRSVRHLISGNIGIDNQFLMKTINFMRHILSFGCSLWFVEESFCLLKFMMEHIEAFFEEVDTKTLLKTSIPLIIDDIFVCISHGNYSQQEISKYIKSLKEVKLVIREILQFLKIYEDKSVLQQVLRSLLTSCITVNSMNIRELQIVETGVLLNGLPFLSFFLLKILMSLQNLTNIWLTALNNEIRSSFSKDAFMLLSSVSLFYTLSLHSVKFPKDLLIFIHQTLQEVIDSFKDEDLCDSICDDVSVNTAVSRMNIKELADPILAKIFET</sequence>
<organism evidence="2">
    <name type="scientific">Clastoptera arizonana</name>
    <name type="common">Arizona spittle bug</name>
    <dbReference type="NCBI Taxonomy" id="38151"/>
    <lineage>
        <taxon>Eukaryota</taxon>
        <taxon>Metazoa</taxon>
        <taxon>Ecdysozoa</taxon>
        <taxon>Arthropoda</taxon>
        <taxon>Hexapoda</taxon>
        <taxon>Insecta</taxon>
        <taxon>Pterygota</taxon>
        <taxon>Neoptera</taxon>
        <taxon>Paraneoptera</taxon>
        <taxon>Hemiptera</taxon>
        <taxon>Auchenorrhyncha</taxon>
        <taxon>Cercopoidea</taxon>
        <taxon>Clastopteridae</taxon>
        <taxon>Clastoptera</taxon>
    </lineage>
</organism>
<dbReference type="InterPro" id="IPR024741">
    <property type="entry name" value="Condensin2_G2"/>
</dbReference>
<protein>
    <submittedName>
        <fullName evidence="2">Uncharacterized protein</fullName>
    </submittedName>
</protein>
<feature type="region of interest" description="Disordered" evidence="1">
    <location>
        <begin position="1"/>
        <end position="21"/>
    </location>
</feature>
<dbReference type="PANTHER" id="PTHR16199">
    <property type="entry name" value="CONDENSIN-2 COMPLEX SUBUNIT G2"/>
    <property type="match status" value="1"/>
</dbReference>
<feature type="non-terminal residue" evidence="2">
    <location>
        <position position="1243"/>
    </location>
</feature>
<dbReference type="EMBL" id="GEDC01028009">
    <property type="protein sequence ID" value="JAS09289.1"/>
    <property type="molecule type" value="Transcribed_RNA"/>
</dbReference>
<dbReference type="Pfam" id="PF12422">
    <property type="entry name" value="Condensin2nSMC"/>
    <property type="match status" value="1"/>
</dbReference>
<dbReference type="AlphaFoldDB" id="A0A1B6C7I2"/>
<name>A0A1B6C7I2_9HEMI</name>
<proteinExistence type="predicted"/>
<dbReference type="InterPro" id="IPR016024">
    <property type="entry name" value="ARM-type_fold"/>
</dbReference>
<accession>A0A1B6C7I2</accession>
<reference evidence="2" key="1">
    <citation type="submission" date="2015-12" db="EMBL/GenBank/DDBJ databases">
        <title>De novo transcriptome assembly of four potential Pierce s Disease insect vectors from Arizona vineyards.</title>
        <authorList>
            <person name="Tassone E.E."/>
        </authorList>
    </citation>
    <scope>NUCLEOTIDE SEQUENCE</scope>
</reference>
<dbReference type="GO" id="GO:0000796">
    <property type="term" value="C:condensin complex"/>
    <property type="evidence" value="ECO:0007669"/>
    <property type="project" value="TreeGrafter"/>
</dbReference>
<evidence type="ECO:0000256" key="1">
    <source>
        <dbReference type="SAM" id="MobiDB-lite"/>
    </source>
</evidence>